<organism evidence="5 6">
    <name type="scientific">Clonostachys byssicola</name>
    <dbReference type="NCBI Taxonomy" id="160290"/>
    <lineage>
        <taxon>Eukaryota</taxon>
        <taxon>Fungi</taxon>
        <taxon>Dikarya</taxon>
        <taxon>Ascomycota</taxon>
        <taxon>Pezizomycotina</taxon>
        <taxon>Sordariomycetes</taxon>
        <taxon>Hypocreomycetidae</taxon>
        <taxon>Hypocreales</taxon>
        <taxon>Bionectriaceae</taxon>
        <taxon>Clonostachys</taxon>
    </lineage>
</organism>
<dbReference type="InterPro" id="IPR002921">
    <property type="entry name" value="Fungal_lipase-type"/>
</dbReference>
<sequence length="373" mass="40756">MALKGVGVLVLSLLSLAKAGLSLNIPSGDRHTVSQQPFSNPTISPALFSELERLSRVVDISYCIGNSGLGEPFNCISRCDEFPTFSLVTAWNTGVLMSDSCGYIAVDHGAERPAEGSDDIADANHTIMVAFRGTYSITNTVVDLSTVPQEYVPYPSPENGTDKPHPVCTNCTVHMGFMSSWETTRTVVVPQLLKLREKYPNSPIHLVGHSLGGALACLAALELKLAFGWDNLVVTTFGEPRVGNGQFAKFIDSVFDLDGDAQPDHRPYRRVTHANDPVPLLPLTEWGYSSHAGEIFISKASLSPAERDVRHCHGDDDTNCIADSDPYSRYKLWELFFAHRDYFWRLGLCIPGGDPTNWGRGPIGSSEVVVDEL</sequence>
<reference evidence="5" key="1">
    <citation type="submission" date="2021-10" db="EMBL/GenBank/DDBJ databases">
        <authorList>
            <person name="Piombo E."/>
        </authorList>
    </citation>
    <scope>NUCLEOTIDE SEQUENCE</scope>
</reference>
<dbReference type="EMBL" id="CABFNO020001560">
    <property type="protein sequence ID" value="CAH0001056.1"/>
    <property type="molecule type" value="Genomic_DNA"/>
</dbReference>
<dbReference type="AlphaFoldDB" id="A0A9N9USE3"/>
<dbReference type="PANTHER" id="PTHR46640:SF1">
    <property type="entry name" value="FUNGAL LIPASE-LIKE DOMAIN-CONTAINING PROTEIN-RELATED"/>
    <property type="match status" value="1"/>
</dbReference>
<dbReference type="SUPFAM" id="SSF53474">
    <property type="entry name" value="alpha/beta-Hydrolases"/>
    <property type="match status" value="1"/>
</dbReference>
<dbReference type="PANTHER" id="PTHR46640">
    <property type="entry name" value="TRIACYLGLYCEROL LIPASE, PUTATIVE (AFU_ORTHOLOGUE AFUA_6G06510)-RELATED"/>
    <property type="match status" value="1"/>
</dbReference>
<dbReference type="InterPro" id="IPR029058">
    <property type="entry name" value="AB_hydrolase_fold"/>
</dbReference>
<dbReference type="Gene3D" id="3.40.50.1820">
    <property type="entry name" value="alpha/beta hydrolase"/>
    <property type="match status" value="1"/>
</dbReference>
<dbReference type="Proteomes" id="UP000754883">
    <property type="component" value="Unassembled WGS sequence"/>
</dbReference>
<keyword evidence="6" id="KW-1185">Reference proteome</keyword>
<evidence type="ECO:0000313" key="5">
    <source>
        <dbReference type="EMBL" id="CAH0001056.1"/>
    </source>
</evidence>
<evidence type="ECO:0000256" key="2">
    <source>
        <dbReference type="ARBA" id="ARBA00022801"/>
    </source>
</evidence>
<evidence type="ECO:0000256" key="1">
    <source>
        <dbReference type="ARBA" id="ARBA00022729"/>
    </source>
</evidence>
<dbReference type="InterPro" id="IPR051299">
    <property type="entry name" value="AB_hydrolase_lip/est"/>
</dbReference>
<dbReference type="GO" id="GO:0006629">
    <property type="term" value="P:lipid metabolic process"/>
    <property type="evidence" value="ECO:0007669"/>
    <property type="project" value="InterPro"/>
</dbReference>
<feature type="domain" description="Fungal lipase-type" evidence="4">
    <location>
        <begin position="129"/>
        <end position="284"/>
    </location>
</feature>
<proteinExistence type="predicted"/>
<gene>
    <name evidence="5" type="ORF">CBYS24578_00001271</name>
</gene>
<protein>
    <recommendedName>
        <fullName evidence="4">Fungal lipase-type domain-containing protein</fullName>
    </recommendedName>
</protein>
<evidence type="ECO:0000313" key="6">
    <source>
        <dbReference type="Proteomes" id="UP000754883"/>
    </source>
</evidence>
<keyword evidence="2" id="KW-0378">Hydrolase</keyword>
<feature type="chain" id="PRO_5040166356" description="Fungal lipase-type domain-containing protein" evidence="3">
    <location>
        <begin position="23"/>
        <end position="373"/>
    </location>
</feature>
<feature type="signal peptide" evidence="3">
    <location>
        <begin position="1"/>
        <end position="22"/>
    </location>
</feature>
<comment type="caution">
    <text evidence="5">The sequence shown here is derived from an EMBL/GenBank/DDBJ whole genome shotgun (WGS) entry which is preliminary data.</text>
</comment>
<dbReference type="CDD" id="cd00519">
    <property type="entry name" value="Lipase_3"/>
    <property type="match status" value="1"/>
</dbReference>
<evidence type="ECO:0000259" key="4">
    <source>
        <dbReference type="Pfam" id="PF01764"/>
    </source>
</evidence>
<dbReference type="OrthoDB" id="438440at2759"/>
<keyword evidence="1 3" id="KW-0732">Signal</keyword>
<accession>A0A9N9USE3</accession>
<name>A0A9N9USE3_9HYPO</name>
<dbReference type="Pfam" id="PF01764">
    <property type="entry name" value="Lipase_3"/>
    <property type="match status" value="1"/>
</dbReference>
<evidence type="ECO:0000256" key="3">
    <source>
        <dbReference type="SAM" id="SignalP"/>
    </source>
</evidence>
<dbReference type="GO" id="GO:0016787">
    <property type="term" value="F:hydrolase activity"/>
    <property type="evidence" value="ECO:0007669"/>
    <property type="project" value="UniProtKB-KW"/>
</dbReference>